<feature type="chain" id="PRO_5006911411" evidence="1">
    <location>
        <begin position="21"/>
        <end position="274"/>
    </location>
</feature>
<name>A0A0W0RY97_LEGBO</name>
<dbReference type="Proteomes" id="UP000054695">
    <property type="component" value="Unassembled WGS sequence"/>
</dbReference>
<keyword evidence="1" id="KW-0732">Signal</keyword>
<proteinExistence type="predicted"/>
<dbReference type="AlphaFoldDB" id="A0A0W0RY97"/>
<dbReference type="PATRIC" id="fig|447.4.peg.755"/>
<feature type="signal peptide" evidence="1">
    <location>
        <begin position="1"/>
        <end position="20"/>
    </location>
</feature>
<protein>
    <submittedName>
        <fullName evidence="2">Uncharacterized protein</fullName>
    </submittedName>
</protein>
<keyword evidence="3" id="KW-1185">Reference proteome</keyword>
<evidence type="ECO:0000256" key="1">
    <source>
        <dbReference type="SAM" id="SignalP"/>
    </source>
</evidence>
<gene>
    <name evidence="2" type="ORF">Lboz_0705</name>
</gene>
<dbReference type="OrthoDB" id="5635005at2"/>
<dbReference type="EMBL" id="LNXU01000007">
    <property type="protein sequence ID" value="KTC75877.1"/>
    <property type="molecule type" value="Genomic_DNA"/>
</dbReference>
<evidence type="ECO:0000313" key="2">
    <source>
        <dbReference type="EMBL" id="KTC75877.1"/>
    </source>
</evidence>
<dbReference type="RefSeq" id="WP_058458399.1">
    <property type="nucleotide sequence ID" value="NZ_CAAAIY010000032.1"/>
</dbReference>
<comment type="caution">
    <text evidence="2">The sequence shown here is derived from an EMBL/GenBank/DDBJ whole genome shotgun (WGS) entry which is preliminary data.</text>
</comment>
<sequence length="274" mass="30998">MKIKLLIASISALLTFNVMAETSNPSKEEMDKKAREYLAKSGINIPETTDISIVSATKYINAPTAANDKNDAYIAKKMQEFLSMNQEQQKNGYVQVAEPRAKELMELKYIAPTQIKKYKDTFSPISTHIRMSIDEIKLAYTFLGVPETDRNLTIGVAPFGAYKQVKNGDKGDGWDGAVQFFEKDGIGSCAYYEHNRILAQSGVELIKELVTYDVDNKPTIVLVKGTEQTGFVYKLKWYDQTFSRELECANTKFSSQIRSEVINLANRIENYQHQ</sequence>
<organism evidence="2 3">
    <name type="scientific">Legionella bozemanae</name>
    <name type="common">Fluoribacter bozemanae</name>
    <dbReference type="NCBI Taxonomy" id="447"/>
    <lineage>
        <taxon>Bacteria</taxon>
        <taxon>Pseudomonadati</taxon>
        <taxon>Pseudomonadota</taxon>
        <taxon>Gammaproteobacteria</taxon>
        <taxon>Legionellales</taxon>
        <taxon>Legionellaceae</taxon>
        <taxon>Legionella</taxon>
    </lineage>
</organism>
<accession>A0A0W0RY97</accession>
<evidence type="ECO:0000313" key="3">
    <source>
        <dbReference type="Proteomes" id="UP000054695"/>
    </source>
</evidence>
<reference evidence="2 3" key="1">
    <citation type="submission" date="2015-11" db="EMBL/GenBank/DDBJ databases">
        <title>Genomic analysis of 38 Legionella species identifies large and diverse effector repertoires.</title>
        <authorList>
            <person name="Burstein D."/>
            <person name="Amaro F."/>
            <person name="Zusman T."/>
            <person name="Lifshitz Z."/>
            <person name="Cohen O."/>
            <person name="Gilbert J.A."/>
            <person name="Pupko T."/>
            <person name="Shuman H.A."/>
            <person name="Segal G."/>
        </authorList>
    </citation>
    <scope>NUCLEOTIDE SEQUENCE [LARGE SCALE GENOMIC DNA]</scope>
    <source>
        <strain evidence="2 3">WIGA</strain>
    </source>
</reference>